<sequence length="333" mass="35026">MPLPDTDARRRRLLLGMAALPLGCATHPTASGDGAALEVADGVFLLPGVRGEIGPDTRGRIGNAGFIVGPTGVIAVDSGVSHRHGVQRLAAIRQVTRQPVRALVLTHARQEFLFGATAFQAAGVPVVMHRDAARLMASRCEGCLKTLVSLLGADELAGTRVPRPDIEILGPDTADRLPDIGRPVRLLMAAPDHPGVSPGHLAVLDERTGTLFAGALLDAGAIPDVQDADLAGWHAALADLRRRSLQHVVPGHGPTSSPALIDRVARYLTQLAARTAALLAAGMPLSEVADAADLPDFATDDHYDTTHRRNASIVFLRQERALMLGTGTRTSPN</sequence>
<feature type="domain" description="Metallo-beta-lactamase" evidence="2">
    <location>
        <begin position="61"/>
        <end position="252"/>
    </location>
</feature>
<dbReference type="PANTHER" id="PTHR42951">
    <property type="entry name" value="METALLO-BETA-LACTAMASE DOMAIN-CONTAINING"/>
    <property type="match status" value="1"/>
</dbReference>
<gene>
    <name evidence="3" type="ORF">BDD16_003097</name>
</gene>
<evidence type="ECO:0000313" key="3">
    <source>
        <dbReference type="EMBL" id="NYG34111.1"/>
    </source>
</evidence>
<dbReference type="InterPro" id="IPR050855">
    <property type="entry name" value="NDM-1-like"/>
</dbReference>
<dbReference type="Gene3D" id="3.60.15.10">
    <property type="entry name" value="Ribonuclease Z/Hydroxyacylglutathione hydrolase-like"/>
    <property type="match status" value="1"/>
</dbReference>
<comment type="caution">
    <text evidence="3">The sequence shown here is derived from an EMBL/GenBank/DDBJ whole genome shotgun (WGS) entry which is preliminary data.</text>
</comment>
<dbReference type="InterPro" id="IPR036866">
    <property type="entry name" value="RibonucZ/Hydroxyglut_hydro"/>
</dbReference>
<dbReference type="SUPFAM" id="SSF56281">
    <property type="entry name" value="Metallo-hydrolase/oxidoreductase"/>
    <property type="match status" value="1"/>
</dbReference>
<evidence type="ECO:0000313" key="4">
    <source>
        <dbReference type="Proteomes" id="UP000518288"/>
    </source>
</evidence>
<keyword evidence="4" id="KW-1185">Reference proteome</keyword>
<dbReference type="GO" id="GO:0017001">
    <property type="term" value="P:antibiotic catabolic process"/>
    <property type="evidence" value="ECO:0007669"/>
    <property type="project" value="UniProtKB-ARBA"/>
</dbReference>
<comment type="similarity">
    <text evidence="1">Belongs to the metallo-beta-lactamase superfamily. Class-B beta-lactamase family.</text>
</comment>
<dbReference type="AlphaFoldDB" id="A0A7Y9R0L9"/>
<protein>
    <submittedName>
        <fullName evidence="3">Glyoxylase-like metal-dependent hydrolase (Beta-lactamase superfamily II)</fullName>
    </submittedName>
</protein>
<dbReference type="PANTHER" id="PTHR42951:SF4">
    <property type="entry name" value="ACYL-COENZYME A THIOESTERASE MBLAC2"/>
    <property type="match status" value="1"/>
</dbReference>
<dbReference type="RefSeq" id="WP_179634798.1">
    <property type="nucleotide sequence ID" value="NZ_JACCFH010000001.1"/>
</dbReference>
<evidence type="ECO:0000256" key="1">
    <source>
        <dbReference type="ARBA" id="ARBA00005250"/>
    </source>
</evidence>
<keyword evidence="3" id="KW-0378">Hydrolase</keyword>
<dbReference type="CDD" id="cd16282">
    <property type="entry name" value="metallo-hydrolase-like_MBL-fold"/>
    <property type="match status" value="1"/>
</dbReference>
<dbReference type="EMBL" id="JACCFH010000001">
    <property type="protein sequence ID" value="NYG34111.1"/>
    <property type="molecule type" value="Genomic_DNA"/>
</dbReference>
<name>A0A7Y9R0L9_9BURK</name>
<dbReference type="InterPro" id="IPR001279">
    <property type="entry name" value="Metallo-B-lactamas"/>
</dbReference>
<proteinExistence type="inferred from homology"/>
<accession>A0A7Y9R0L9</accession>
<dbReference type="Pfam" id="PF00753">
    <property type="entry name" value="Lactamase_B"/>
    <property type="match status" value="1"/>
</dbReference>
<dbReference type="GO" id="GO:0016787">
    <property type="term" value="F:hydrolase activity"/>
    <property type="evidence" value="ECO:0007669"/>
    <property type="project" value="UniProtKB-KW"/>
</dbReference>
<organism evidence="3 4">
    <name type="scientific">Sphaerotilus montanus</name>
    <dbReference type="NCBI Taxonomy" id="522889"/>
    <lineage>
        <taxon>Bacteria</taxon>
        <taxon>Pseudomonadati</taxon>
        <taxon>Pseudomonadota</taxon>
        <taxon>Betaproteobacteria</taxon>
        <taxon>Burkholderiales</taxon>
        <taxon>Sphaerotilaceae</taxon>
        <taxon>Sphaerotilus</taxon>
    </lineage>
</organism>
<reference evidence="3 4" key="1">
    <citation type="submission" date="2020-07" db="EMBL/GenBank/DDBJ databases">
        <title>Genomic Encyclopedia of Archaeal and Bacterial Type Strains, Phase II (KMG-II): from individual species to whole genera.</title>
        <authorList>
            <person name="Goeker M."/>
        </authorList>
    </citation>
    <scope>NUCLEOTIDE SEQUENCE [LARGE SCALE GENOMIC DNA]</scope>
    <source>
        <strain evidence="3 4">DSM 21226</strain>
    </source>
</reference>
<dbReference type="SMART" id="SM00849">
    <property type="entry name" value="Lactamase_B"/>
    <property type="match status" value="1"/>
</dbReference>
<evidence type="ECO:0000259" key="2">
    <source>
        <dbReference type="SMART" id="SM00849"/>
    </source>
</evidence>
<dbReference type="Proteomes" id="UP000518288">
    <property type="component" value="Unassembled WGS sequence"/>
</dbReference>